<name>A0A4Y9SL75_9BURK</name>
<protein>
    <recommendedName>
        <fullName evidence="3">MBL fold metallo-hydrolase</fullName>
    </recommendedName>
</protein>
<dbReference type="Proteomes" id="UP000297258">
    <property type="component" value="Unassembled WGS sequence"/>
</dbReference>
<keyword evidence="2" id="KW-1185">Reference proteome</keyword>
<dbReference type="OrthoDB" id="418728at2"/>
<dbReference type="PANTHER" id="PTHR30619">
    <property type="entry name" value="DNA INTERNALIZATION/COMPETENCE PROTEIN COMEC/REC2"/>
    <property type="match status" value="1"/>
</dbReference>
<reference evidence="1 2" key="1">
    <citation type="submission" date="2019-03" db="EMBL/GenBank/DDBJ databases">
        <title>Draft genome of Massilia hortus sp. nov., a novel bacterial species of the Oxalobacteraceae family.</title>
        <authorList>
            <person name="Peta V."/>
            <person name="Raths R."/>
            <person name="Bucking H."/>
        </authorList>
    </citation>
    <scope>NUCLEOTIDE SEQUENCE [LARGE SCALE GENOMIC DNA]</scope>
    <source>
        <strain evidence="1 2">ONC3</strain>
    </source>
</reference>
<dbReference type="SUPFAM" id="SSF56281">
    <property type="entry name" value="Metallo-hydrolase/oxidoreductase"/>
    <property type="match status" value="1"/>
</dbReference>
<comment type="caution">
    <text evidence="1">The sequence shown here is derived from an EMBL/GenBank/DDBJ whole genome shotgun (WGS) entry which is preliminary data.</text>
</comment>
<evidence type="ECO:0000313" key="2">
    <source>
        <dbReference type="Proteomes" id="UP000297258"/>
    </source>
</evidence>
<dbReference type="AlphaFoldDB" id="A0A4Y9SL75"/>
<organism evidence="1 2">
    <name type="scientific">Massilia horti</name>
    <dbReference type="NCBI Taxonomy" id="2562153"/>
    <lineage>
        <taxon>Bacteria</taxon>
        <taxon>Pseudomonadati</taxon>
        <taxon>Pseudomonadota</taxon>
        <taxon>Betaproteobacteria</taxon>
        <taxon>Burkholderiales</taxon>
        <taxon>Oxalobacteraceae</taxon>
        <taxon>Telluria group</taxon>
        <taxon>Massilia</taxon>
    </lineage>
</organism>
<evidence type="ECO:0000313" key="1">
    <source>
        <dbReference type="EMBL" id="TFW27442.1"/>
    </source>
</evidence>
<accession>A0A4Y9SL75</accession>
<dbReference type="RefSeq" id="WP_135192137.1">
    <property type="nucleotide sequence ID" value="NZ_SPUM01000150.1"/>
</dbReference>
<proteinExistence type="predicted"/>
<dbReference type="EMBL" id="SPUM01000150">
    <property type="protein sequence ID" value="TFW27442.1"/>
    <property type="molecule type" value="Genomic_DNA"/>
</dbReference>
<dbReference type="Gene3D" id="3.60.15.10">
    <property type="entry name" value="Ribonuclease Z/Hydroxyacylglutathione hydrolase-like"/>
    <property type="match status" value="1"/>
</dbReference>
<dbReference type="InterPro" id="IPR036866">
    <property type="entry name" value="RibonucZ/Hydroxyglut_hydro"/>
</dbReference>
<dbReference type="InterPro" id="IPR052159">
    <property type="entry name" value="Competence_DNA_uptake"/>
</dbReference>
<sequence>MFEVKAIQAEHGDALLVSYGDTSPHHILIDGGPAGTLHNLLGVLEGCKRNGRVCLEALVVTHYDLDHIDGVIELLQAKPEWLDINDIWFNGYQHIAPADVLGSAEGDRLAKLIEGVYPWNFRFGGGPIKVGNKQPLEMPGGLKVWILSPDQDRLTRLAVEWGDGKVVPESSDPAVPKDLLGRKDEWPPLEFADLASAPRSSDGSIPNGSSIALLLEFDEQRLLLTGDAFATVVGDAIEAYWDTPPVVHLLKVSHHGSKANTTDKLLKTLQCKRFLISTSGKGHGHPDHVLIARLVGSTNQPELIFNYDCERTANWRKPPADWPRFSATFPHPAECFVRVALPLIEEAPLVERMEP</sequence>
<gene>
    <name evidence="1" type="ORF">E4O92_23865</name>
</gene>
<evidence type="ECO:0008006" key="3">
    <source>
        <dbReference type="Google" id="ProtNLM"/>
    </source>
</evidence>
<dbReference type="PANTHER" id="PTHR30619:SF1">
    <property type="entry name" value="RECOMBINATION PROTEIN 2"/>
    <property type="match status" value="1"/>
</dbReference>